<feature type="non-terminal residue" evidence="1">
    <location>
        <position position="88"/>
    </location>
</feature>
<dbReference type="AlphaFoldDB" id="A0A9N9NNK8"/>
<keyword evidence="2" id="KW-1185">Reference proteome</keyword>
<proteinExistence type="predicted"/>
<organism evidence="1 2">
    <name type="scientific">Ambispora leptoticha</name>
    <dbReference type="NCBI Taxonomy" id="144679"/>
    <lineage>
        <taxon>Eukaryota</taxon>
        <taxon>Fungi</taxon>
        <taxon>Fungi incertae sedis</taxon>
        <taxon>Mucoromycota</taxon>
        <taxon>Glomeromycotina</taxon>
        <taxon>Glomeromycetes</taxon>
        <taxon>Archaeosporales</taxon>
        <taxon>Ambisporaceae</taxon>
        <taxon>Ambispora</taxon>
    </lineage>
</organism>
<reference evidence="1" key="1">
    <citation type="submission" date="2021-06" db="EMBL/GenBank/DDBJ databases">
        <authorList>
            <person name="Kallberg Y."/>
            <person name="Tangrot J."/>
            <person name="Rosling A."/>
        </authorList>
    </citation>
    <scope>NUCLEOTIDE SEQUENCE</scope>
    <source>
        <strain evidence="1">FL130A</strain>
    </source>
</reference>
<dbReference type="Proteomes" id="UP000789508">
    <property type="component" value="Unassembled WGS sequence"/>
</dbReference>
<accession>A0A9N9NNK8</accession>
<dbReference type="EMBL" id="CAJVPS010038360">
    <property type="protein sequence ID" value="CAG8746874.1"/>
    <property type="molecule type" value="Genomic_DNA"/>
</dbReference>
<name>A0A9N9NNK8_9GLOM</name>
<comment type="caution">
    <text evidence="1">The sequence shown here is derived from an EMBL/GenBank/DDBJ whole genome shotgun (WGS) entry which is preliminary data.</text>
</comment>
<evidence type="ECO:0000313" key="1">
    <source>
        <dbReference type="EMBL" id="CAG8746874.1"/>
    </source>
</evidence>
<evidence type="ECO:0000313" key="2">
    <source>
        <dbReference type="Proteomes" id="UP000789508"/>
    </source>
</evidence>
<protein>
    <submittedName>
        <fullName evidence="1">338_t:CDS:1</fullName>
    </submittedName>
</protein>
<sequence>EDLDVLLSQLDTDIVQIQDTENEILAQLIKDLTEVKEESYGKSRDQQIQMLKTSYYLEQLKKEADNSKEKIQKIHDNLKKALGSRCAA</sequence>
<gene>
    <name evidence="1" type="ORF">ALEPTO_LOCUS13155</name>
</gene>